<dbReference type="InterPro" id="IPR023393">
    <property type="entry name" value="START-like_dom_sf"/>
</dbReference>
<dbReference type="EMBL" id="JAXCGZ010009563">
    <property type="protein sequence ID" value="KAK7076740.1"/>
    <property type="molecule type" value="Genomic_DNA"/>
</dbReference>
<evidence type="ECO:0000256" key="1">
    <source>
        <dbReference type="SAM" id="Phobius"/>
    </source>
</evidence>
<protein>
    <submittedName>
        <fullName evidence="2">Uncharacterized protein</fullName>
    </submittedName>
</protein>
<dbReference type="Gene3D" id="3.30.530.20">
    <property type="match status" value="1"/>
</dbReference>
<feature type="transmembrane region" description="Helical" evidence="1">
    <location>
        <begin position="6"/>
        <end position="25"/>
    </location>
</feature>
<gene>
    <name evidence="2" type="ORF">SK128_005365</name>
</gene>
<proteinExistence type="predicted"/>
<dbReference type="SUPFAM" id="SSF55961">
    <property type="entry name" value="Bet v1-like"/>
    <property type="match status" value="1"/>
</dbReference>
<evidence type="ECO:0000313" key="3">
    <source>
        <dbReference type="Proteomes" id="UP001381693"/>
    </source>
</evidence>
<keyword evidence="3" id="KW-1185">Reference proteome</keyword>
<comment type="caution">
    <text evidence="2">The sequence shown here is derived from an EMBL/GenBank/DDBJ whole genome shotgun (WGS) entry which is preliminary data.</text>
</comment>
<evidence type="ECO:0000313" key="2">
    <source>
        <dbReference type="EMBL" id="KAK7076740.1"/>
    </source>
</evidence>
<name>A0AAN8X2F8_HALRR</name>
<sequence length="177" mass="20712">MGDSLSWQRSLFIFTLIFGGVAVLYQIDTDSGTWEASESASLYASKEQLERFIANPSSVEKWFQWVSLFKAADSRPLGIGKKYQAIYVLPVLGEYVMLFRVMEYKPHELLVLESDSFIRPRFTVYIEENSKSARLTLKLRYRRISALFQWTVGPMLYFLTSQQLQHSLFMLRMMFPF</sequence>
<keyword evidence="1" id="KW-1133">Transmembrane helix</keyword>
<dbReference type="Proteomes" id="UP001381693">
    <property type="component" value="Unassembled WGS sequence"/>
</dbReference>
<feature type="transmembrane region" description="Helical" evidence="1">
    <location>
        <begin position="144"/>
        <end position="164"/>
    </location>
</feature>
<keyword evidence="1" id="KW-0812">Transmembrane</keyword>
<keyword evidence="1" id="KW-0472">Membrane</keyword>
<accession>A0AAN8X2F8</accession>
<dbReference type="AlphaFoldDB" id="A0AAN8X2F8"/>
<organism evidence="2 3">
    <name type="scientific">Halocaridina rubra</name>
    <name type="common">Hawaiian red shrimp</name>
    <dbReference type="NCBI Taxonomy" id="373956"/>
    <lineage>
        <taxon>Eukaryota</taxon>
        <taxon>Metazoa</taxon>
        <taxon>Ecdysozoa</taxon>
        <taxon>Arthropoda</taxon>
        <taxon>Crustacea</taxon>
        <taxon>Multicrustacea</taxon>
        <taxon>Malacostraca</taxon>
        <taxon>Eumalacostraca</taxon>
        <taxon>Eucarida</taxon>
        <taxon>Decapoda</taxon>
        <taxon>Pleocyemata</taxon>
        <taxon>Caridea</taxon>
        <taxon>Atyoidea</taxon>
        <taxon>Atyidae</taxon>
        <taxon>Halocaridina</taxon>
    </lineage>
</organism>
<reference evidence="2 3" key="1">
    <citation type="submission" date="2023-11" db="EMBL/GenBank/DDBJ databases">
        <title>Halocaridina rubra genome assembly.</title>
        <authorList>
            <person name="Smith C."/>
        </authorList>
    </citation>
    <scope>NUCLEOTIDE SEQUENCE [LARGE SCALE GENOMIC DNA]</scope>
    <source>
        <strain evidence="2">EP-1</strain>
        <tissue evidence="2">Whole</tissue>
    </source>
</reference>